<reference evidence="3" key="1">
    <citation type="journal article" date="2020" name="mSystems">
        <title>Genome- and Community-Level Interaction Insights into Carbon Utilization and Element Cycling Functions of Hydrothermarchaeota in Hydrothermal Sediment.</title>
        <authorList>
            <person name="Zhou Z."/>
            <person name="Liu Y."/>
            <person name="Xu W."/>
            <person name="Pan J."/>
            <person name="Luo Z.H."/>
            <person name="Li M."/>
        </authorList>
    </citation>
    <scope>NUCLEOTIDE SEQUENCE [LARGE SCALE GENOMIC DNA]</scope>
    <source>
        <strain evidence="3">SpSt-488</strain>
    </source>
</reference>
<dbReference type="EMBL" id="DSUT01000038">
    <property type="protein sequence ID" value="HGK27720.1"/>
    <property type="molecule type" value="Genomic_DNA"/>
</dbReference>
<evidence type="ECO:0000313" key="3">
    <source>
        <dbReference type="EMBL" id="HGK27720.1"/>
    </source>
</evidence>
<evidence type="ECO:0000259" key="2">
    <source>
        <dbReference type="Pfam" id="PF13860"/>
    </source>
</evidence>
<gene>
    <name evidence="3" type="ORF">ENS41_02055</name>
</gene>
<feature type="region of interest" description="Disordered" evidence="1">
    <location>
        <begin position="37"/>
        <end position="72"/>
    </location>
</feature>
<name>A0A7C4GFU0_UNCW3</name>
<evidence type="ECO:0000256" key="1">
    <source>
        <dbReference type="SAM" id="MobiDB-lite"/>
    </source>
</evidence>
<dbReference type="AlphaFoldDB" id="A0A7C4GFU0"/>
<feature type="compositionally biased region" description="Basic and acidic residues" evidence="1">
    <location>
        <begin position="155"/>
        <end position="166"/>
    </location>
</feature>
<sequence>MEGQMTRNTLVALLLAPLLVGSGTLLLGQTEFHRPLNDDPAGFTADPPADRNEPIQAPTPIAPPDNSKGRNRQPVLEVGVPANVDLLNFVVYPVGSDEPVAETYTNDPSWPVEPLQGDLLPVGEYVWTCRALFNAGWSDFFMPFWRFEVEKTDPDNPLDDIGKRTELPPSPTPVSPRHRSKGRNGDITLVVTGGLDYDEFHFRVDGGNSGHGVWEGYTSRPEWRVPRFPVYVYGTFNWTCRARLGGLWSNWFAPEWTFEIENPTTQPNGDMTSAIYPVSSVAVTPNPARSGTELRFLLARDCHVTAVLYDAQGASVRTLAAGRLAAGSHGLSWNGRDDIGRRVGAGTYLCRITADGASSVVRITISR</sequence>
<organism evidence="3">
    <name type="scientific">candidate division WOR-3 bacterium</name>
    <dbReference type="NCBI Taxonomy" id="2052148"/>
    <lineage>
        <taxon>Bacteria</taxon>
        <taxon>Bacteria division WOR-3</taxon>
    </lineage>
</organism>
<feature type="domain" description="FlgD/Vpr Ig-like" evidence="2">
    <location>
        <begin position="298"/>
        <end position="356"/>
    </location>
</feature>
<dbReference type="Gene3D" id="2.60.40.4070">
    <property type="match status" value="1"/>
</dbReference>
<comment type="caution">
    <text evidence="3">The sequence shown here is derived from an EMBL/GenBank/DDBJ whole genome shotgun (WGS) entry which is preliminary data.</text>
</comment>
<accession>A0A7C4GFU0</accession>
<dbReference type="InterPro" id="IPR025965">
    <property type="entry name" value="FlgD/Vpr_Ig-like"/>
</dbReference>
<dbReference type="Pfam" id="PF13860">
    <property type="entry name" value="FlgD_ig"/>
    <property type="match status" value="1"/>
</dbReference>
<protein>
    <recommendedName>
        <fullName evidence="2">FlgD/Vpr Ig-like domain-containing protein</fullName>
    </recommendedName>
</protein>
<proteinExistence type="predicted"/>
<feature type="region of interest" description="Disordered" evidence="1">
    <location>
        <begin position="155"/>
        <end position="185"/>
    </location>
</feature>